<keyword evidence="1" id="KW-0472">Membrane</keyword>
<feature type="transmembrane region" description="Helical" evidence="1">
    <location>
        <begin position="35"/>
        <end position="53"/>
    </location>
</feature>
<comment type="caution">
    <text evidence="2">The sequence shown here is derived from an EMBL/GenBank/DDBJ whole genome shotgun (WGS) entry which is preliminary data.</text>
</comment>
<proteinExistence type="predicted"/>
<evidence type="ECO:0000256" key="1">
    <source>
        <dbReference type="SAM" id="Phobius"/>
    </source>
</evidence>
<dbReference type="EMBL" id="MFJE01000067">
    <property type="protein sequence ID" value="OGG12959.1"/>
    <property type="molecule type" value="Genomic_DNA"/>
</dbReference>
<evidence type="ECO:0000313" key="3">
    <source>
        <dbReference type="Proteomes" id="UP000177383"/>
    </source>
</evidence>
<protein>
    <submittedName>
        <fullName evidence="2">Uncharacterized protein</fullName>
    </submittedName>
</protein>
<reference evidence="2 3" key="1">
    <citation type="journal article" date="2016" name="Nat. Commun.">
        <title>Thousands of microbial genomes shed light on interconnected biogeochemical processes in an aquifer system.</title>
        <authorList>
            <person name="Anantharaman K."/>
            <person name="Brown C.T."/>
            <person name="Hug L.A."/>
            <person name="Sharon I."/>
            <person name="Castelle C.J."/>
            <person name="Probst A.J."/>
            <person name="Thomas B.C."/>
            <person name="Singh A."/>
            <person name="Wilkins M.J."/>
            <person name="Karaoz U."/>
            <person name="Brodie E.L."/>
            <person name="Williams K.H."/>
            <person name="Hubbard S.S."/>
            <person name="Banfield J.F."/>
        </authorList>
    </citation>
    <scope>NUCLEOTIDE SEQUENCE [LARGE SCALE GENOMIC DNA]</scope>
</reference>
<keyword evidence="1" id="KW-0812">Transmembrane</keyword>
<evidence type="ECO:0000313" key="2">
    <source>
        <dbReference type="EMBL" id="OGG12959.1"/>
    </source>
</evidence>
<name>A0A1F5ZKD8_9BACT</name>
<sequence>MFKITINSSQLKVLSGLLVNLSAGLLLLLPTIRDFLVLIFDLIFAILSLVLAVKIEDILGQND</sequence>
<accession>A0A1F5ZKD8</accession>
<keyword evidence="1" id="KW-1133">Transmembrane helix</keyword>
<gene>
    <name evidence="2" type="ORF">A2773_01080</name>
</gene>
<dbReference type="AlphaFoldDB" id="A0A1F5ZKD8"/>
<organism evidence="2 3">
    <name type="scientific">Candidatus Gottesmanbacteria bacterium RIFCSPHIGHO2_01_FULL_39_10</name>
    <dbReference type="NCBI Taxonomy" id="1798375"/>
    <lineage>
        <taxon>Bacteria</taxon>
        <taxon>Candidatus Gottesmaniibacteriota</taxon>
    </lineage>
</organism>
<dbReference type="Proteomes" id="UP000177383">
    <property type="component" value="Unassembled WGS sequence"/>
</dbReference>
<feature type="transmembrane region" description="Helical" evidence="1">
    <location>
        <begin position="12"/>
        <end position="29"/>
    </location>
</feature>